<reference evidence="1 2" key="1">
    <citation type="submission" date="2023-02" db="EMBL/GenBank/DDBJ databases">
        <title>Host association and intracellularity evolved multiple times independently in the Rickettsiales.</title>
        <authorList>
            <person name="Castelli M."/>
            <person name="Nardi T."/>
            <person name="Gammuto L."/>
            <person name="Bellinzona G."/>
            <person name="Sabaneyeva E."/>
            <person name="Potekhin A."/>
            <person name="Serra V."/>
            <person name="Petroni G."/>
            <person name="Sassera D."/>
        </authorList>
    </citation>
    <scope>NUCLEOTIDE SEQUENCE [LARGE SCALE GENOMIC DNA]</scope>
    <source>
        <strain evidence="1 2">BOD18</strain>
    </source>
</reference>
<evidence type="ECO:0000313" key="2">
    <source>
        <dbReference type="Proteomes" id="UP001293791"/>
    </source>
</evidence>
<comment type="caution">
    <text evidence="1">The sequence shown here is derived from an EMBL/GenBank/DDBJ whole genome shotgun (WGS) entry which is preliminary data.</text>
</comment>
<organism evidence="1 2">
    <name type="scientific">Candidatus Cyrtobacter comes</name>
    <dbReference type="NCBI Taxonomy" id="675776"/>
    <lineage>
        <taxon>Bacteria</taxon>
        <taxon>Pseudomonadati</taxon>
        <taxon>Pseudomonadota</taxon>
        <taxon>Alphaproteobacteria</taxon>
        <taxon>Rickettsiales</taxon>
        <taxon>Candidatus Midichloriaceae</taxon>
        <taxon>Candidatus Cyrtobacter</taxon>
    </lineage>
</organism>
<dbReference type="Proteomes" id="UP001293791">
    <property type="component" value="Unassembled WGS sequence"/>
</dbReference>
<keyword evidence="2" id="KW-1185">Reference proteome</keyword>
<proteinExistence type="predicted"/>
<protein>
    <submittedName>
        <fullName evidence="1">Uncharacterized protein</fullName>
    </submittedName>
</protein>
<sequence>MPNGKGVYLPYANLVQKSVITCPFFIKGALWSFGLVFGQDRVVQFFEWLCGGKDSLNFPEPEPEPYTIEVRDIKHVEDQLQSLTNDINGASKFPIVIQDMIYSIKDRNDTIPVEPVEVDQMPQASRMDDPADAPANFFNYICTHIFKAAKAALAIGQGDGYETE</sequence>
<name>A0ABU5L8F9_9RICK</name>
<evidence type="ECO:0000313" key="1">
    <source>
        <dbReference type="EMBL" id="MDZ5762200.1"/>
    </source>
</evidence>
<accession>A0ABU5L8F9</accession>
<dbReference type="EMBL" id="JARGYT010000027">
    <property type="protein sequence ID" value="MDZ5762200.1"/>
    <property type="molecule type" value="Genomic_DNA"/>
</dbReference>
<gene>
    <name evidence="1" type="ORF">Cyrtocomes_00573</name>
</gene>